<dbReference type="InterPro" id="IPR013087">
    <property type="entry name" value="Znf_C2H2_type"/>
</dbReference>
<dbReference type="InParanoid" id="A0A482XCP0"/>
<dbReference type="PANTHER" id="PTHR24379:SF121">
    <property type="entry name" value="C2H2-TYPE DOMAIN-CONTAINING PROTEIN"/>
    <property type="match status" value="1"/>
</dbReference>
<proteinExistence type="predicted"/>
<keyword evidence="9" id="KW-1185">Reference proteome</keyword>
<feature type="compositionally biased region" description="Acidic residues" evidence="6">
    <location>
        <begin position="108"/>
        <end position="122"/>
    </location>
</feature>
<feature type="region of interest" description="Disordered" evidence="6">
    <location>
        <begin position="37"/>
        <end position="82"/>
    </location>
</feature>
<feature type="domain" description="C2H2-type" evidence="7">
    <location>
        <begin position="297"/>
        <end position="325"/>
    </location>
</feature>
<dbReference type="SMR" id="A0A482XCP0"/>
<evidence type="ECO:0000256" key="6">
    <source>
        <dbReference type="SAM" id="MobiDB-lite"/>
    </source>
</evidence>
<evidence type="ECO:0000313" key="9">
    <source>
        <dbReference type="Proteomes" id="UP000291343"/>
    </source>
</evidence>
<dbReference type="GO" id="GO:0008270">
    <property type="term" value="F:zinc ion binding"/>
    <property type="evidence" value="ECO:0007669"/>
    <property type="project" value="UniProtKB-KW"/>
</dbReference>
<evidence type="ECO:0000256" key="1">
    <source>
        <dbReference type="ARBA" id="ARBA00022723"/>
    </source>
</evidence>
<feature type="domain" description="C2H2-type" evidence="7">
    <location>
        <begin position="353"/>
        <end position="376"/>
    </location>
</feature>
<evidence type="ECO:0000256" key="4">
    <source>
        <dbReference type="ARBA" id="ARBA00022833"/>
    </source>
</evidence>
<comment type="caution">
    <text evidence="8">The sequence shown here is derived from an EMBL/GenBank/DDBJ whole genome shotgun (WGS) entry which is preliminary data.</text>
</comment>
<dbReference type="EMBL" id="QKKF02012754">
    <property type="protein sequence ID" value="RZF43290.1"/>
    <property type="molecule type" value="Genomic_DNA"/>
</dbReference>
<dbReference type="PROSITE" id="PS00028">
    <property type="entry name" value="ZINC_FINGER_C2H2_1"/>
    <property type="match status" value="6"/>
</dbReference>
<dbReference type="AlphaFoldDB" id="A0A482XCP0"/>
<dbReference type="PANTHER" id="PTHR24379">
    <property type="entry name" value="KRAB AND ZINC FINGER DOMAIN-CONTAINING"/>
    <property type="match status" value="1"/>
</dbReference>
<dbReference type="InterPro" id="IPR036236">
    <property type="entry name" value="Znf_C2H2_sf"/>
</dbReference>
<dbReference type="SMART" id="SM00355">
    <property type="entry name" value="ZnF_C2H2"/>
    <property type="match status" value="6"/>
</dbReference>
<dbReference type="STRING" id="195883.A0A482XCP0"/>
<dbReference type="Proteomes" id="UP000291343">
    <property type="component" value="Unassembled WGS sequence"/>
</dbReference>
<keyword evidence="3 5" id="KW-0863">Zinc-finger</keyword>
<dbReference type="Pfam" id="PF00096">
    <property type="entry name" value="zf-C2H2"/>
    <property type="match status" value="4"/>
</dbReference>
<keyword evidence="2" id="KW-0677">Repeat</keyword>
<feature type="domain" description="C2H2-type" evidence="7">
    <location>
        <begin position="269"/>
        <end position="297"/>
    </location>
</feature>
<reference evidence="8 9" key="1">
    <citation type="journal article" date="2017" name="Gigascience">
        <title>Genome sequence of the small brown planthopper, Laodelphax striatellus.</title>
        <authorList>
            <person name="Zhu J."/>
            <person name="Jiang F."/>
            <person name="Wang X."/>
            <person name="Yang P."/>
            <person name="Bao Y."/>
            <person name="Zhao W."/>
            <person name="Wang W."/>
            <person name="Lu H."/>
            <person name="Wang Q."/>
            <person name="Cui N."/>
            <person name="Li J."/>
            <person name="Chen X."/>
            <person name="Luo L."/>
            <person name="Yu J."/>
            <person name="Kang L."/>
            <person name="Cui F."/>
        </authorList>
    </citation>
    <scope>NUCLEOTIDE SEQUENCE [LARGE SCALE GENOMIC DNA]</scope>
    <source>
        <strain evidence="8">Lst14</strain>
    </source>
</reference>
<feature type="region of interest" description="Disordered" evidence="6">
    <location>
        <begin position="99"/>
        <end position="130"/>
    </location>
</feature>
<feature type="domain" description="C2H2-type" evidence="7">
    <location>
        <begin position="213"/>
        <end position="241"/>
    </location>
</feature>
<gene>
    <name evidence="8" type="ORF">LSTR_LSTR001551</name>
</gene>
<evidence type="ECO:0000256" key="2">
    <source>
        <dbReference type="ARBA" id="ARBA00022737"/>
    </source>
</evidence>
<name>A0A482XCP0_LAOST</name>
<sequence>MHSILHREKAQLNFTHRTIGHSEDEFNSSTTVVKRKRLVPEKKEAVDRAREEPINVDGSDSESDTDEVGQSGRNLESFENSNHLPKMLKKSDYFGRFKEGSNSRQLDERDDNVDGDDSDETDSSSFHDLSRFHSKPVNLSNQSCDIYESGKNVCDANNLGVFGQNELMMMGSSILSRHLMYLSYLNFLAAYNKAQEAEAEAEAESPATAVSSYDCSVCKRSFDQKGTLRAHMDSCHKGMRFHCSDCGKKFSSRSCLKLHVDSLHKGLKYDCNVCGKSFTQKGHLNIHVESIHNRVKFDCHMCSRVFSQKSTLKVHVDSVHKGLKYVCSICDESFNWRIQLKQHIGLHHNGVKFTCTICNINLYHKRSLNKHMALFH</sequence>
<feature type="compositionally biased region" description="Basic and acidic residues" evidence="6">
    <location>
        <begin position="38"/>
        <end position="53"/>
    </location>
</feature>
<keyword evidence="1" id="KW-0479">Metal-binding</keyword>
<dbReference type="PROSITE" id="PS50157">
    <property type="entry name" value="ZINC_FINGER_C2H2_2"/>
    <property type="match status" value="6"/>
</dbReference>
<evidence type="ECO:0000313" key="8">
    <source>
        <dbReference type="EMBL" id="RZF43290.1"/>
    </source>
</evidence>
<organism evidence="8 9">
    <name type="scientific">Laodelphax striatellus</name>
    <name type="common">Small brown planthopper</name>
    <name type="synonym">Delphax striatella</name>
    <dbReference type="NCBI Taxonomy" id="195883"/>
    <lineage>
        <taxon>Eukaryota</taxon>
        <taxon>Metazoa</taxon>
        <taxon>Ecdysozoa</taxon>
        <taxon>Arthropoda</taxon>
        <taxon>Hexapoda</taxon>
        <taxon>Insecta</taxon>
        <taxon>Pterygota</taxon>
        <taxon>Neoptera</taxon>
        <taxon>Paraneoptera</taxon>
        <taxon>Hemiptera</taxon>
        <taxon>Auchenorrhyncha</taxon>
        <taxon>Fulgoroidea</taxon>
        <taxon>Delphacidae</taxon>
        <taxon>Criomorphinae</taxon>
        <taxon>Laodelphax</taxon>
    </lineage>
</organism>
<accession>A0A482XCP0</accession>
<feature type="domain" description="C2H2-type" evidence="7">
    <location>
        <begin position="241"/>
        <end position="269"/>
    </location>
</feature>
<protein>
    <recommendedName>
        <fullName evidence="7">C2H2-type domain-containing protein</fullName>
    </recommendedName>
</protein>
<dbReference type="Gene3D" id="3.30.160.60">
    <property type="entry name" value="Classic Zinc Finger"/>
    <property type="match status" value="4"/>
</dbReference>
<dbReference type="SUPFAM" id="SSF57667">
    <property type="entry name" value="beta-beta-alpha zinc fingers"/>
    <property type="match status" value="3"/>
</dbReference>
<evidence type="ECO:0000256" key="3">
    <source>
        <dbReference type="ARBA" id="ARBA00022771"/>
    </source>
</evidence>
<dbReference type="FunFam" id="3.30.160.60:FF:000065">
    <property type="entry name" value="B-cell CLL/lymphoma 6, member B"/>
    <property type="match status" value="1"/>
</dbReference>
<keyword evidence="4" id="KW-0862">Zinc</keyword>
<evidence type="ECO:0000259" key="7">
    <source>
        <dbReference type="PROSITE" id="PS50157"/>
    </source>
</evidence>
<evidence type="ECO:0000256" key="5">
    <source>
        <dbReference type="PROSITE-ProRule" id="PRU00042"/>
    </source>
</evidence>
<feature type="domain" description="C2H2-type" evidence="7">
    <location>
        <begin position="325"/>
        <end position="353"/>
    </location>
</feature>
<dbReference type="OrthoDB" id="6571533at2759"/>
<feature type="compositionally biased region" description="Polar residues" evidence="6">
    <location>
        <begin position="71"/>
        <end position="82"/>
    </location>
</feature>